<proteinExistence type="predicted"/>
<protein>
    <submittedName>
        <fullName evidence="1">DUF3139 domain-containing protein</fullName>
    </submittedName>
</protein>
<dbReference type="InterPro" id="IPR021486">
    <property type="entry name" value="DUF3139"/>
</dbReference>
<evidence type="ECO:0000313" key="1">
    <source>
        <dbReference type="EMBL" id="MFC5651134.1"/>
    </source>
</evidence>
<dbReference type="RefSeq" id="WP_379189729.1">
    <property type="nucleotide sequence ID" value="NZ_JBHSOW010000068.1"/>
</dbReference>
<reference evidence="2" key="1">
    <citation type="journal article" date="2019" name="Int. J. Syst. Evol. Microbiol.">
        <title>The Global Catalogue of Microorganisms (GCM) 10K type strain sequencing project: providing services to taxonomists for standard genome sequencing and annotation.</title>
        <authorList>
            <consortium name="The Broad Institute Genomics Platform"/>
            <consortium name="The Broad Institute Genome Sequencing Center for Infectious Disease"/>
            <person name="Wu L."/>
            <person name="Ma J."/>
        </authorList>
    </citation>
    <scope>NUCLEOTIDE SEQUENCE [LARGE SCALE GENOMIC DNA]</scope>
    <source>
        <strain evidence="2">CGMCC 1.3240</strain>
    </source>
</reference>
<accession>A0ABW0W242</accession>
<dbReference type="EMBL" id="JBHSOW010000068">
    <property type="protein sequence ID" value="MFC5651134.1"/>
    <property type="molecule type" value="Genomic_DNA"/>
</dbReference>
<evidence type="ECO:0000313" key="2">
    <source>
        <dbReference type="Proteomes" id="UP001596047"/>
    </source>
</evidence>
<gene>
    <name evidence="1" type="ORF">ACFPYJ_18870</name>
</gene>
<organism evidence="1 2">
    <name type="scientific">Paenibacillus solisilvae</name>
    <dbReference type="NCBI Taxonomy" id="2486751"/>
    <lineage>
        <taxon>Bacteria</taxon>
        <taxon>Bacillati</taxon>
        <taxon>Bacillota</taxon>
        <taxon>Bacilli</taxon>
        <taxon>Bacillales</taxon>
        <taxon>Paenibacillaceae</taxon>
        <taxon>Paenibacillus</taxon>
    </lineage>
</organism>
<keyword evidence="2" id="KW-1185">Reference proteome</keyword>
<name>A0ABW0W242_9BACL</name>
<dbReference type="Proteomes" id="UP001596047">
    <property type="component" value="Unassembled WGS sequence"/>
</dbReference>
<dbReference type="Pfam" id="PF11337">
    <property type="entry name" value="DUF3139"/>
    <property type="match status" value="1"/>
</dbReference>
<sequence>MKAEWSIDFSQLKISLMELYINMYLRGGCGTVTNYLIEEKGYTAEEIQSVKGVWGIKLPAFYAVVVFKDEPFVEYIYFAHNAVHQFEYRLSDEGKQKGINEADLKHFVPY</sequence>
<comment type="caution">
    <text evidence="1">The sequence shown here is derived from an EMBL/GenBank/DDBJ whole genome shotgun (WGS) entry which is preliminary data.</text>
</comment>